<keyword evidence="3" id="KW-1185">Reference proteome</keyword>
<comment type="caution">
    <text evidence="2">The sequence shown here is derived from an EMBL/GenBank/DDBJ whole genome shotgun (WGS) entry which is preliminary data.</text>
</comment>
<feature type="region of interest" description="Disordered" evidence="1">
    <location>
        <begin position="1"/>
        <end position="31"/>
    </location>
</feature>
<name>A0A1V9ZBU0_9STRA</name>
<feature type="compositionally biased region" description="Basic and acidic residues" evidence="1">
    <location>
        <begin position="1"/>
        <end position="18"/>
    </location>
</feature>
<dbReference type="EMBL" id="JNBS01002105">
    <property type="protein sequence ID" value="OQR95448.1"/>
    <property type="molecule type" value="Genomic_DNA"/>
</dbReference>
<dbReference type="Proteomes" id="UP000243217">
    <property type="component" value="Unassembled WGS sequence"/>
</dbReference>
<gene>
    <name evidence="2" type="ORF">THRCLA_07861</name>
</gene>
<evidence type="ECO:0000313" key="3">
    <source>
        <dbReference type="Proteomes" id="UP000243217"/>
    </source>
</evidence>
<dbReference type="AlphaFoldDB" id="A0A1V9ZBU0"/>
<proteinExistence type="predicted"/>
<evidence type="ECO:0000313" key="2">
    <source>
        <dbReference type="EMBL" id="OQR95448.1"/>
    </source>
</evidence>
<sequence length="155" mass="18167">MDARRTLVHLSDRAEHRSPLSSPSPSEHHPVYPIRREAESSFYGKPIDPTSPTAMWRARRHEENTERVYAVPDYHEMHYPMDWRQESSGHERASNRKRIEQALRLQAHSYEELLLIVSAIDEELLHVSSNSKIQYFDSAMDFQRTLESGCTSYRV</sequence>
<organism evidence="2 3">
    <name type="scientific">Thraustotheca clavata</name>
    <dbReference type="NCBI Taxonomy" id="74557"/>
    <lineage>
        <taxon>Eukaryota</taxon>
        <taxon>Sar</taxon>
        <taxon>Stramenopiles</taxon>
        <taxon>Oomycota</taxon>
        <taxon>Saprolegniomycetes</taxon>
        <taxon>Saprolegniales</taxon>
        <taxon>Achlyaceae</taxon>
        <taxon>Thraustotheca</taxon>
    </lineage>
</organism>
<protein>
    <submittedName>
        <fullName evidence="2">Uncharacterized protein</fullName>
    </submittedName>
</protein>
<reference evidence="2 3" key="1">
    <citation type="journal article" date="2014" name="Genome Biol. Evol.">
        <title>The secreted proteins of Achlya hypogyna and Thraustotheca clavata identify the ancestral oomycete secretome and reveal gene acquisitions by horizontal gene transfer.</title>
        <authorList>
            <person name="Misner I."/>
            <person name="Blouin N."/>
            <person name="Leonard G."/>
            <person name="Richards T.A."/>
            <person name="Lane C.E."/>
        </authorList>
    </citation>
    <scope>NUCLEOTIDE SEQUENCE [LARGE SCALE GENOMIC DNA]</scope>
    <source>
        <strain evidence="2 3">ATCC 34112</strain>
    </source>
</reference>
<dbReference type="OrthoDB" id="105717at2759"/>
<accession>A0A1V9ZBU0</accession>
<evidence type="ECO:0000256" key="1">
    <source>
        <dbReference type="SAM" id="MobiDB-lite"/>
    </source>
</evidence>